<protein>
    <recommendedName>
        <fullName evidence="3">Peptidase MA-like domain-containing protein</fullName>
    </recommendedName>
</protein>
<organism evidence="1 2">
    <name type="scientific">Candidatus Edwardsbacteria bacterium GWF2_54_11</name>
    <dbReference type="NCBI Taxonomy" id="1817851"/>
    <lineage>
        <taxon>Bacteria</taxon>
        <taxon>Candidatus Edwardsiibacteriota</taxon>
    </lineage>
</organism>
<reference evidence="1 2" key="1">
    <citation type="journal article" date="2016" name="Nat. Commun.">
        <title>Thousands of microbial genomes shed light on interconnected biogeochemical processes in an aquifer system.</title>
        <authorList>
            <person name="Anantharaman K."/>
            <person name="Brown C.T."/>
            <person name="Hug L.A."/>
            <person name="Sharon I."/>
            <person name="Castelle C.J."/>
            <person name="Probst A.J."/>
            <person name="Thomas B.C."/>
            <person name="Singh A."/>
            <person name="Wilkins M.J."/>
            <person name="Karaoz U."/>
            <person name="Brodie E.L."/>
            <person name="Williams K.H."/>
            <person name="Hubbard S.S."/>
            <person name="Banfield J.F."/>
        </authorList>
    </citation>
    <scope>NUCLEOTIDE SEQUENCE [LARGE SCALE GENOMIC DNA]</scope>
</reference>
<evidence type="ECO:0000313" key="1">
    <source>
        <dbReference type="EMBL" id="OGF13961.1"/>
    </source>
</evidence>
<evidence type="ECO:0008006" key="3">
    <source>
        <dbReference type="Google" id="ProtNLM"/>
    </source>
</evidence>
<dbReference type="EMBL" id="MFFM01000010">
    <property type="protein sequence ID" value="OGF13961.1"/>
    <property type="molecule type" value="Genomic_DNA"/>
</dbReference>
<dbReference type="AlphaFoldDB" id="A0A1F5RIU1"/>
<sequence>MSQMIKSLVCLVLLAGCRASSEPPILNKTKDSDGNKMKSISVILPASLDKRRIEFEQALTAARKMIGDFAGKNGWAPLATESFADSFVVFADKGMFDEAILKSAGLDIGAKLPKTYSAALENRILMAVTPEIFIENFPEGKEDDYYAKLLAHEMAHRLHIRILNGNEEAMGPVWFFEGFAIYAADQLKLKDYRMSPGEIWRTIGDPERGDYRKYGYIFRHFAQKAPLDTLILRAGDNDFITWLHTLGHN</sequence>
<accession>A0A1F5RIU1</accession>
<proteinExistence type="predicted"/>
<gene>
    <name evidence="1" type="ORF">A2024_11610</name>
</gene>
<name>A0A1F5RIU1_9BACT</name>
<dbReference type="Proteomes" id="UP000177230">
    <property type="component" value="Unassembled WGS sequence"/>
</dbReference>
<dbReference type="PROSITE" id="PS51257">
    <property type="entry name" value="PROKAR_LIPOPROTEIN"/>
    <property type="match status" value="1"/>
</dbReference>
<evidence type="ECO:0000313" key="2">
    <source>
        <dbReference type="Proteomes" id="UP000177230"/>
    </source>
</evidence>
<comment type="caution">
    <text evidence="1">The sequence shown here is derived from an EMBL/GenBank/DDBJ whole genome shotgun (WGS) entry which is preliminary data.</text>
</comment>